<protein>
    <submittedName>
        <fullName evidence="2">Uncharacterized protein</fullName>
    </submittedName>
</protein>
<keyword evidence="1" id="KW-0175">Coiled coil</keyword>
<accession>A0A8X6MNB7</accession>
<name>A0A8X6MNB7_NEPPI</name>
<organism evidence="2 3">
    <name type="scientific">Nephila pilipes</name>
    <name type="common">Giant wood spider</name>
    <name type="synonym">Nephila maculata</name>
    <dbReference type="NCBI Taxonomy" id="299642"/>
    <lineage>
        <taxon>Eukaryota</taxon>
        <taxon>Metazoa</taxon>
        <taxon>Ecdysozoa</taxon>
        <taxon>Arthropoda</taxon>
        <taxon>Chelicerata</taxon>
        <taxon>Arachnida</taxon>
        <taxon>Araneae</taxon>
        <taxon>Araneomorphae</taxon>
        <taxon>Entelegynae</taxon>
        <taxon>Araneoidea</taxon>
        <taxon>Nephilidae</taxon>
        <taxon>Nephila</taxon>
    </lineage>
</organism>
<keyword evidence="3" id="KW-1185">Reference proteome</keyword>
<comment type="caution">
    <text evidence="2">The sequence shown here is derived from an EMBL/GenBank/DDBJ whole genome shotgun (WGS) entry which is preliminary data.</text>
</comment>
<proteinExistence type="predicted"/>
<dbReference type="AlphaFoldDB" id="A0A8X6MNB7"/>
<evidence type="ECO:0000313" key="2">
    <source>
        <dbReference type="EMBL" id="GFS69431.1"/>
    </source>
</evidence>
<gene>
    <name evidence="2" type="primary">NCL1_29331</name>
    <name evidence="2" type="ORF">NPIL_348591</name>
</gene>
<evidence type="ECO:0000313" key="3">
    <source>
        <dbReference type="Proteomes" id="UP000887013"/>
    </source>
</evidence>
<reference evidence="2" key="1">
    <citation type="submission" date="2020-08" db="EMBL/GenBank/DDBJ databases">
        <title>Multicomponent nature underlies the extraordinary mechanical properties of spider dragline silk.</title>
        <authorList>
            <person name="Kono N."/>
            <person name="Nakamura H."/>
            <person name="Mori M."/>
            <person name="Yoshida Y."/>
            <person name="Ohtoshi R."/>
            <person name="Malay A.D."/>
            <person name="Moran D.A.P."/>
            <person name="Tomita M."/>
            <person name="Numata K."/>
            <person name="Arakawa K."/>
        </authorList>
    </citation>
    <scope>NUCLEOTIDE SEQUENCE</scope>
</reference>
<dbReference type="EMBL" id="BMAW01095261">
    <property type="protein sequence ID" value="GFS69431.1"/>
    <property type="molecule type" value="Genomic_DNA"/>
</dbReference>
<feature type="coiled-coil region" evidence="1">
    <location>
        <begin position="37"/>
        <end position="78"/>
    </location>
</feature>
<dbReference type="Proteomes" id="UP000887013">
    <property type="component" value="Unassembled WGS sequence"/>
</dbReference>
<sequence>MGANPRTRERFNINSNVKGKKGTVEMVNRLSKKEVLLKTLQFRYQLLQARIRELKEEKDVTSKTLTELKLKLANIRNEFCATATQFDEEYGFSSKNFLSLQCYNYDQNMYKKDIPVALSIPYSNVEAQELQRDLQDYDGIEALLFDVDFNSTQIN</sequence>
<dbReference type="OrthoDB" id="6429189at2759"/>
<evidence type="ECO:0000256" key="1">
    <source>
        <dbReference type="SAM" id="Coils"/>
    </source>
</evidence>